<dbReference type="PANTHER" id="PTHR48012">
    <property type="entry name" value="STERILE20-LIKE KINASE, ISOFORM B-RELATED"/>
    <property type="match status" value="1"/>
</dbReference>
<protein>
    <recommendedName>
        <fullName evidence="2">non-specific serine/threonine protein kinase</fullName>
        <ecNumber evidence="2">2.7.11.1</ecNumber>
    </recommendedName>
</protein>
<evidence type="ECO:0000256" key="2">
    <source>
        <dbReference type="ARBA" id="ARBA00012513"/>
    </source>
</evidence>
<evidence type="ECO:0000259" key="12">
    <source>
        <dbReference type="PROSITE" id="PS50011"/>
    </source>
</evidence>
<dbReference type="Pfam" id="PF00069">
    <property type="entry name" value="Pkinase"/>
    <property type="match status" value="1"/>
</dbReference>
<proteinExistence type="inferred from homology"/>
<keyword evidence="7 10" id="KW-0067">ATP-binding</keyword>
<evidence type="ECO:0000256" key="7">
    <source>
        <dbReference type="ARBA" id="ARBA00022840"/>
    </source>
</evidence>
<gene>
    <name evidence="13" type="ORF">QBC41DRAFT_390368</name>
</gene>
<evidence type="ECO:0000256" key="6">
    <source>
        <dbReference type="ARBA" id="ARBA00022777"/>
    </source>
</evidence>
<feature type="compositionally biased region" description="Low complexity" evidence="11">
    <location>
        <begin position="477"/>
        <end position="493"/>
    </location>
</feature>
<feature type="region of interest" description="Disordered" evidence="11">
    <location>
        <begin position="404"/>
        <end position="426"/>
    </location>
</feature>
<dbReference type="PROSITE" id="PS00107">
    <property type="entry name" value="PROTEIN_KINASE_ATP"/>
    <property type="match status" value="1"/>
</dbReference>
<evidence type="ECO:0000256" key="10">
    <source>
        <dbReference type="PROSITE-ProRule" id="PRU10141"/>
    </source>
</evidence>
<dbReference type="InterPro" id="IPR017441">
    <property type="entry name" value="Protein_kinase_ATP_BS"/>
</dbReference>
<dbReference type="PROSITE" id="PS00108">
    <property type="entry name" value="PROTEIN_KINASE_ST"/>
    <property type="match status" value="1"/>
</dbReference>
<dbReference type="AlphaFoldDB" id="A0AA40DB43"/>
<feature type="region of interest" description="Disordered" evidence="11">
    <location>
        <begin position="459"/>
        <end position="520"/>
    </location>
</feature>
<keyword evidence="3 13" id="KW-0723">Serine/threonine-protein kinase</keyword>
<dbReference type="InterPro" id="IPR011009">
    <property type="entry name" value="Kinase-like_dom_sf"/>
</dbReference>
<accession>A0AA40DB43</accession>
<dbReference type="SUPFAM" id="SSF56112">
    <property type="entry name" value="Protein kinase-like (PK-like)"/>
    <property type="match status" value="1"/>
</dbReference>
<dbReference type="Proteomes" id="UP001174997">
    <property type="component" value="Unassembled WGS sequence"/>
</dbReference>
<dbReference type="Gene3D" id="1.10.510.10">
    <property type="entry name" value="Transferase(Phosphotransferase) domain 1"/>
    <property type="match status" value="1"/>
</dbReference>
<keyword evidence="5 10" id="KW-0547">Nucleotide-binding</keyword>
<evidence type="ECO:0000256" key="9">
    <source>
        <dbReference type="ARBA" id="ARBA00048679"/>
    </source>
</evidence>
<keyword evidence="14" id="KW-1185">Reference proteome</keyword>
<evidence type="ECO:0000313" key="14">
    <source>
        <dbReference type="Proteomes" id="UP001174997"/>
    </source>
</evidence>
<dbReference type="InterPro" id="IPR050629">
    <property type="entry name" value="STE20/SPS1-PAK"/>
</dbReference>
<keyword evidence="6 13" id="KW-0418">Kinase</keyword>
<reference evidence="13" key="1">
    <citation type="submission" date="2023-06" db="EMBL/GenBank/DDBJ databases">
        <title>Genome-scale phylogeny and comparative genomics of the fungal order Sordariales.</title>
        <authorList>
            <consortium name="Lawrence Berkeley National Laboratory"/>
            <person name="Hensen N."/>
            <person name="Bonometti L."/>
            <person name="Westerberg I."/>
            <person name="Brannstrom I.O."/>
            <person name="Guillou S."/>
            <person name="Cros-Aarteil S."/>
            <person name="Calhoun S."/>
            <person name="Haridas S."/>
            <person name="Kuo A."/>
            <person name="Mondo S."/>
            <person name="Pangilinan J."/>
            <person name="Riley R."/>
            <person name="Labutti K."/>
            <person name="Andreopoulos B."/>
            <person name="Lipzen A."/>
            <person name="Chen C."/>
            <person name="Yanf M."/>
            <person name="Daum C."/>
            <person name="Ng V."/>
            <person name="Clum A."/>
            <person name="Steindorff A."/>
            <person name="Ohm R."/>
            <person name="Martin F."/>
            <person name="Silar P."/>
            <person name="Natvig D."/>
            <person name="Lalanne C."/>
            <person name="Gautier V."/>
            <person name="Ament-Velasquez S.L."/>
            <person name="Kruys A."/>
            <person name="Hutchinson M.I."/>
            <person name="Powell A.J."/>
            <person name="Barry K."/>
            <person name="Miller A.N."/>
            <person name="Grigoriev I.V."/>
            <person name="Debuchy R."/>
            <person name="Gladieux P."/>
            <person name="Thoren M.H."/>
            <person name="Johannesson H."/>
        </authorList>
    </citation>
    <scope>NUCLEOTIDE SEQUENCE</scope>
    <source>
        <strain evidence="13">CBS 307.81</strain>
    </source>
</reference>
<evidence type="ECO:0000256" key="11">
    <source>
        <dbReference type="SAM" id="MobiDB-lite"/>
    </source>
</evidence>
<organism evidence="13 14">
    <name type="scientific">Cercophora samala</name>
    <dbReference type="NCBI Taxonomy" id="330535"/>
    <lineage>
        <taxon>Eukaryota</taxon>
        <taxon>Fungi</taxon>
        <taxon>Dikarya</taxon>
        <taxon>Ascomycota</taxon>
        <taxon>Pezizomycotina</taxon>
        <taxon>Sordariomycetes</taxon>
        <taxon>Sordariomycetidae</taxon>
        <taxon>Sordariales</taxon>
        <taxon>Lasiosphaeriaceae</taxon>
        <taxon>Cercophora</taxon>
    </lineage>
</organism>
<dbReference type="EC" id="2.7.11.1" evidence="2"/>
<keyword evidence="4" id="KW-0808">Transferase</keyword>
<comment type="similarity">
    <text evidence="1">Belongs to the protein kinase superfamily. STE Ser/Thr protein kinase family. STE20 subfamily.</text>
</comment>
<evidence type="ECO:0000256" key="4">
    <source>
        <dbReference type="ARBA" id="ARBA00022679"/>
    </source>
</evidence>
<evidence type="ECO:0000256" key="8">
    <source>
        <dbReference type="ARBA" id="ARBA00047899"/>
    </source>
</evidence>
<evidence type="ECO:0000256" key="5">
    <source>
        <dbReference type="ARBA" id="ARBA00022741"/>
    </source>
</evidence>
<comment type="catalytic activity">
    <reaction evidence="8">
        <text>L-threonyl-[protein] + ATP = O-phospho-L-threonyl-[protein] + ADP + H(+)</text>
        <dbReference type="Rhea" id="RHEA:46608"/>
        <dbReference type="Rhea" id="RHEA-COMP:11060"/>
        <dbReference type="Rhea" id="RHEA-COMP:11605"/>
        <dbReference type="ChEBI" id="CHEBI:15378"/>
        <dbReference type="ChEBI" id="CHEBI:30013"/>
        <dbReference type="ChEBI" id="CHEBI:30616"/>
        <dbReference type="ChEBI" id="CHEBI:61977"/>
        <dbReference type="ChEBI" id="CHEBI:456216"/>
        <dbReference type="EC" id="2.7.11.1"/>
    </reaction>
</comment>
<name>A0AA40DB43_9PEZI</name>
<dbReference type="PROSITE" id="PS50011">
    <property type="entry name" value="PROTEIN_KINASE_DOM"/>
    <property type="match status" value="1"/>
</dbReference>
<evidence type="ECO:0000313" key="13">
    <source>
        <dbReference type="EMBL" id="KAK0670132.1"/>
    </source>
</evidence>
<comment type="catalytic activity">
    <reaction evidence="9">
        <text>L-seryl-[protein] + ATP = O-phospho-L-seryl-[protein] + ADP + H(+)</text>
        <dbReference type="Rhea" id="RHEA:17989"/>
        <dbReference type="Rhea" id="RHEA-COMP:9863"/>
        <dbReference type="Rhea" id="RHEA-COMP:11604"/>
        <dbReference type="ChEBI" id="CHEBI:15378"/>
        <dbReference type="ChEBI" id="CHEBI:29999"/>
        <dbReference type="ChEBI" id="CHEBI:30616"/>
        <dbReference type="ChEBI" id="CHEBI:83421"/>
        <dbReference type="ChEBI" id="CHEBI:456216"/>
        <dbReference type="EC" id="2.7.11.1"/>
    </reaction>
</comment>
<feature type="domain" description="Protein kinase" evidence="12">
    <location>
        <begin position="46"/>
        <end position="319"/>
    </location>
</feature>
<dbReference type="EMBL" id="JAULSY010000035">
    <property type="protein sequence ID" value="KAK0670132.1"/>
    <property type="molecule type" value="Genomic_DNA"/>
</dbReference>
<dbReference type="PANTHER" id="PTHR48012:SF10">
    <property type="entry name" value="FI20177P1"/>
    <property type="match status" value="1"/>
</dbReference>
<dbReference type="SMART" id="SM00220">
    <property type="entry name" value="S_TKc"/>
    <property type="match status" value="1"/>
</dbReference>
<evidence type="ECO:0000256" key="3">
    <source>
        <dbReference type="ARBA" id="ARBA00022527"/>
    </source>
</evidence>
<dbReference type="InterPro" id="IPR008271">
    <property type="entry name" value="Ser/Thr_kinase_AS"/>
</dbReference>
<dbReference type="GO" id="GO:0005524">
    <property type="term" value="F:ATP binding"/>
    <property type="evidence" value="ECO:0007669"/>
    <property type="project" value="UniProtKB-UniRule"/>
</dbReference>
<feature type="compositionally biased region" description="Basic residues" evidence="11">
    <location>
        <begin position="409"/>
        <end position="424"/>
    </location>
</feature>
<dbReference type="GO" id="GO:0005737">
    <property type="term" value="C:cytoplasm"/>
    <property type="evidence" value="ECO:0007669"/>
    <property type="project" value="TreeGrafter"/>
</dbReference>
<evidence type="ECO:0000256" key="1">
    <source>
        <dbReference type="ARBA" id="ARBA00008874"/>
    </source>
</evidence>
<feature type="compositionally biased region" description="Polar residues" evidence="11">
    <location>
        <begin position="505"/>
        <end position="517"/>
    </location>
</feature>
<dbReference type="GO" id="GO:0004674">
    <property type="term" value="F:protein serine/threonine kinase activity"/>
    <property type="evidence" value="ECO:0007669"/>
    <property type="project" value="UniProtKB-KW"/>
</dbReference>
<sequence length="779" mass="84035">MAMAAAAATGSRTRSATKLRAIDDATEMQAAVSRDCVSAGLALPPYTLQELIGKGSFGRVYKAVSLTPASRNMNNKLVAIKIINIDQADLNMSHASPDGTFSDILKEVNTVKELAEKGAKNINFILDTLLIGHQMWLVTEYCGGGSVSTLMRPTGKLPERYIKPVLREVAEALFWVHSHGVIHRDIKCANVLVSEEGKVQLCDFGVAGLVKGRFDKRKTVTGTLQWMAPELFDKTVEYGKEVDVWAFGSMAIEAATGVPPNATLSFGMDLEDFGRYLRESSPRLEGDFSKELKDLVALCLVPDPASRPGIGDIQRHRYIFGTETASPTSVLSDLVASFKRWEAQGGDRKSLFSSGGAQALLGCLDRSQQESDDGWNYGTMDEAFCPSPGDFSNMNPLHVSGLRESGNGQRRHHIHRKPVPRRASKAAPLEKAFDPNTISNYRTNAQNFYRATSIPDLRNSSLTEDEDDEGTIRDLSPTKATAPTSTARTSQASETIRPKAKPSGKNVTFHTGRTQDWTFPDMSTVIGSPTGSVHSDPGGTDTAPPSPIQVVTSPERTVLNAHARSVSSRASLASLIDIDAGLMPITVPMDLAGPEHSTVILNQPAPLPGEAFPGLLRDGKGNGVVSHKPREPSLYIPTEEAGPFCDVVHEVESEVVYHSKPREPSLYIPTLGIIMNSAVGDGMDSPTIPQIVVDASGEGSPRLGGGGRGVEDGDRCRMARMMPPALPRPPAEEVVLGDGGRDALREEMERLVGSMWEHLEFTEAVVEGLLPVGQASDHR</sequence>
<dbReference type="InterPro" id="IPR000719">
    <property type="entry name" value="Prot_kinase_dom"/>
</dbReference>
<comment type="caution">
    <text evidence="13">The sequence shown here is derived from an EMBL/GenBank/DDBJ whole genome shotgun (WGS) entry which is preliminary data.</text>
</comment>
<feature type="binding site" evidence="10">
    <location>
        <position position="81"/>
    </location>
    <ligand>
        <name>ATP</name>
        <dbReference type="ChEBI" id="CHEBI:30616"/>
    </ligand>
</feature>